<feature type="compositionally biased region" description="Acidic residues" evidence="1">
    <location>
        <begin position="773"/>
        <end position="785"/>
    </location>
</feature>
<accession>A0A6B1IHG8</accession>
<name>A0A6B1IHG8_9EURY</name>
<sequence length="785" mass="88044">MSIQIQQVDQRQAPDSDGTEELPAPDEVPNNQTAVRNLRGGPKQRKNAVRICLPRDPEKREELPADIHGMLLWIITDICGEGCIAGVEILIFPGPYGLTFVIHPRPSTLDGRSDTQSQLDSFTKKVYSRPVSKLRQAVKRRCPETVTAEIGHLDLEPVGITDVTTTRLYSITDGNRQIPDNGKDKPLNVLFDAFRQAHDPFIYQVIISGEDGTYNMSVRCATYRPKDNYVSNADFARLVERGKPSDLSNVFGDGNLVSNHDPELAAPYWRTSYTEQIDGANTYRASYSYEKETPYKGKQQVRREADTIKEIILGHIEHRRLMAGDTTAEALLADEFGRYGWFSALEAQLKPFVRTVTLRWETNPWRDVPGRAAPTFNSVEPINVDTPAEFGYGEGRDDAATETTVENEGGPAHDALGQFTRRVFTEGGDDIEEVEQTTENLPDNRLTTLNGTIDTLGIEADSEIVPVEVESKNATKAANTLRNAERGMAADRHVIFVYNQSDVERGYNHLDEPYKKRLEDRVSLYNGTDRATAIDGRPLVRRGDGATTYHLKSRTLIASDDQGELTRGPAPDDVGTFDWPIIGERDSMATEDAPSNRCGYYRKTDDGDHRVETADGDAIATYSEKQAFLADWTWIREPHVPVAPSYLNHVTITYRDEETNQLHVYDPSPEWETHDRTETQKAGFEAFHDTFIVEREGPELTYEELDDTFSSWFEGQSQFDAPVRSVLGGYLPDPFKKAKTGGTGNDYRYFDGYDWLFAPGIDSPHQAGPPADYDPDDTEAQSETE</sequence>
<dbReference type="EMBL" id="WMEO01000001">
    <property type="protein sequence ID" value="MYL15320.1"/>
    <property type="molecule type" value="Genomic_DNA"/>
</dbReference>
<dbReference type="AlphaFoldDB" id="A0A6B1IHG8"/>
<gene>
    <name evidence="2" type="ORF">GLW36_01465</name>
</gene>
<dbReference type="RefSeq" id="WP_159368485.1">
    <property type="nucleotide sequence ID" value="NZ_WMEO01000001.1"/>
</dbReference>
<evidence type="ECO:0000313" key="3">
    <source>
        <dbReference type="Proteomes" id="UP000460194"/>
    </source>
</evidence>
<feature type="region of interest" description="Disordered" evidence="1">
    <location>
        <begin position="1"/>
        <end position="48"/>
    </location>
</feature>
<dbReference type="Proteomes" id="UP000460194">
    <property type="component" value="Unassembled WGS sequence"/>
</dbReference>
<protein>
    <submittedName>
        <fullName evidence="2">Uncharacterized protein</fullName>
    </submittedName>
</protein>
<feature type="compositionally biased region" description="Polar residues" evidence="1">
    <location>
        <begin position="1"/>
        <end position="10"/>
    </location>
</feature>
<feature type="region of interest" description="Disordered" evidence="1">
    <location>
        <begin position="760"/>
        <end position="785"/>
    </location>
</feature>
<evidence type="ECO:0000256" key="1">
    <source>
        <dbReference type="SAM" id="MobiDB-lite"/>
    </source>
</evidence>
<organism evidence="2 3">
    <name type="scientific">Halorubrum distributum</name>
    <dbReference type="NCBI Taxonomy" id="29283"/>
    <lineage>
        <taxon>Archaea</taxon>
        <taxon>Methanobacteriati</taxon>
        <taxon>Methanobacteriota</taxon>
        <taxon>Stenosarchaea group</taxon>
        <taxon>Halobacteria</taxon>
        <taxon>Halobacteriales</taxon>
        <taxon>Haloferacaceae</taxon>
        <taxon>Halorubrum</taxon>
        <taxon>Halorubrum distributum group</taxon>
    </lineage>
</organism>
<proteinExistence type="predicted"/>
<comment type="caution">
    <text evidence="2">The sequence shown here is derived from an EMBL/GenBank/DDBJ whole genome shotgun (WGS) entry which is preliminary data.</text>
</comment>
<reference evidence="2 3" key="1">
    <citation type="submission" date="2019-11" db="EMBL/GenBank/DDBJ databases">
        <title>Genome sequences of 17 halophilic strains isolated from different environments.</title>
        <authorList>
            <person name="Furrow R.E."/>
        </authorList>
    </citation>
    <scope>NUCLEOTIDE SEQUENCE [LARGE SCALE GENOMIC DNA]</scope>
    <source>
        <strain evidence="2 3">22517_05_Cabo</strain>
    </source>
</reference>
<evidence type="ECO:0000313" key="2">
    <source>
        <dbReference type="EMBL" id="MYL15320.1"/>
    </source>
</evidence>